<keyword evidence="1" id="KW-0472">Membrane</keyword>
<evidence type="ECO:0000256" key="1">
    <source>
        <dbReference type="SAM" id="Phobius"/>
    </source>
</evidence>
<feature type="transmembrane region" description="Helical" evidence="1">
    <location>
        <begin position="21"/>
        <end position="43"/>
    </location>
</feature>
<dbReference type="RefSeq" id="WP_110127689.1">
    <property type="nucleotide sequence ID" value="NZ_QHLY01000012.1"/>
</dbReference>
<dbReference type="Proteomes" id="UP000246722">
    <property type="component" value="Unassembled WGS sequence"/>
</dbReference>
<reference evidence="2 3" key="1">
    <citation type="submission" date="2018-05" db="EMBL/GenBank/DDBJ databases">
        <title>Genetic diversity of glacier-inhabiting Cryobacterium bacteria in China and description of Cryobacterium mengkeensis sp. nov. and Arthrobacter glacialis sp. nov.</title>
        <authorList>
            <person name="Liu Q."/>
            <person name="Xin Y.-H."/>
        </authorList>
    </citation>
    <scope>NUCLEOTIDE SEQUENCE [LARGE SCALE GENOMIC DNA]</scope>
    <source>
        <strain evidence="2 3">SK-1</strain>
    </source>
</reference>
<dbReference type="OrthoDB" id="5116782at2"/>
<keyword evidence="1" id="KW-0812">Transmembrane</keyword>
<feature type="transmembrane region" description="Helical" evidence="1">
    <location>
        <begin position="63"/>
        <end position="84"/>
    </location>
</feature>
<feature type="transmembrane region" description="Helical" evidence="1">
    <location>
        <begin position="96"/>
        <end position="121"/>
    </location>
</feature>
<keyword evidence="3" id="KW-1185">Reference proteome</keyword>
<accession>A0A317ZV32</accession>
<sequence>MSTDDTTTTTASATRIRRTPGWLAATIAIFFGLFYAYSAWYGLGNLLGLNDAAAALDTSLSGFGWGLLLAGVLVPIAVFGLAFWLGRRREAGPQALLLLAGLALVSALQLDIFVFGLGSLIV</sequence>
<evidence type="ECO:0000313" key="3">
    <source>
        <dbReference type="Proteomes" id="UP000246722"/>
    </source>
</evidence>
<name>A0A317ZV32_9MICO</name>
<protein>
    <submittedName>
        <fullName evidence="2">Uncharacterized protein</fullName>
    </submittedName>
</protein>
<dbReference type="AlphaFoldDB" id="A0A317ZV32"/>
<evidence type="ECO:0000313" key="2">
    <source>
        <dbReference type="EMBL" id="PXA68017.1"/>
    </source>
</evidence>
<proteinExistence type="predicted"/>
<organism evidence="2 3">
    <name type="scientific">Cryobacterium arcticum</name>
    <dbReference type="NCBI Taxonomy" id="670052"/>
    <lineage>
        <taxon>Bacteria</taxon>
        <taxon>Bacillati</taxon>
        <taxon>Actinomycetota</taxon>
        <taxon>Actinomycetes</taxon>
        <taxon>Micrococcales</taxon>
        <taxon>Microbacteriaceae</taxon>
        <taxon>Cryobacterium</taxon>
    </lineage>
</organism>
<dbReference type="EMBL" id="QHLY01000012">
    <property type="protein sequence ID" value="PXA68017.1"/>
    <property type="molecule type" value="Genomic_DNA"/>
</dbReference>
<keyword evidence="1" id="KW-1133">Transmembrane helix</keyword>
<comment type="caution">
    <text evidence="2">The sequence shown here is derived from an EMBL/GenBank/DDBJ whole genome shotgun (WGS) entry which is preliminary data.</text>
</comment>
<gene>
    <name evidence="2" type="ORF">CTB96_15275</name>
</gene>